<dbReference type="AlphaFoldDB" id="A0AAV4Y177"/>
<comment type="caution">
    <text evidence="1">The sequence shown here is derived from an EMBL/GenBank/DDBJ whole genome shotgun (WGS) entry which is preliminary data.</text>
</comment>
<protein>
    <submittedName>
        <fullName evidence="1">Uncharacterized protein</fullName>
    </submittedName>
</protein>
<accession>A0AAV4Y177</accession>
<proteinExistence type="predicted"/>
<dbReference type="Proteomes" id="UP001054945">
    <property type="component" value="Unassembled WGS sequence"/>
</dbReference>
<sequence length="73" mass="8349">MQFETEGICRHAFNSCLPPRNDVLQHNLMLLIFSSTSQRSSPDARIKGNVAHEKMSKSVKIEAIFGHQTHRRD</sequence>
<dbReference type="EMBL" id="BPLR01001099">
    <property type="protein sequence ID" value="GIY99933.1"/>
    <property type="molecule type" value="Genomic_DNA"/>
</dbReference>
<evidence type="ECO:0000313" key="2">
    <source>
        <dbReference type="Proteomes" id="UP001054945"/>
    </source>
</evidence>
<name>A0AAV4Y177_CAEEX</name>
<organism evidence="1 2">
    <name type="scientific">Caerostris extrusa</name>
    <name type="common">Bark spider</name>
    <name type="synonym">Caerostris bankana</name>
    <dbReference type="NCBI Taxonomy" id="172846"/>
    <lineage>
        <taxon>Eukaryota</taxon>
        <taxon>Metazoa</taxon>
        <taxon>Ecdysozoa</taxon>
        <taxon>Arthropoda</taxon>
        <taxon>Chelicerata</taxon>
        <taxon>Arachnida</taxon>
        <taxon>Araneae</taxon>
        <taxon>Araneomorphae</taxon>
        <taxon>Entelegynae</taxon>
        <taxon>Araneoidea</taxon>
        <taxon>Araneidae</taxon>
        <taxon>Caerostris</taxon>
    </lineage>
</organism>
<gene>
    <name evidence="1" type="ORF">CEXT_684741</name>
</gene>
<reference evidence="1 2" key="1">
    <citation type="submission" date="2021-06" db="EMBL/GenBank/DDBJ databases">
        <title>Caerostris extrusa draft genome.</title>
        <authorList>
            <person name="Kono N."/>
            <person name="Arakawa K."/>
        </authorList>
    </citation>
    <scope>NUCLEOTIDE SEQUENCE [LARGE SCALE GENOMIC DNA]</scope>
</reference>
<keyword evidence="2" id="KW-1185">Reference proteome</keyword>
<evidence type="ECO:0000313" key="1">
    <source>
        <dbReference type="EMBL" id="GIY99933.1"/>
    </source>
</evidence>